<dbReference type="InterPro" id="IPR039924">
    <property type="entry name" value="ICln/Lot5/Saf5"/>
</dbReference>
<dbReference type="FunFam" id="3.30.70.600:FF:000002">
    <property type="entry name" value="40S ribosomal protein S20"/>
    <property type="match status" value="1"/>
</dbReference>
<dbReference type="FunFam" id="4.10.860.130:FF:000001">
    <property type="entry name" value="40S ribosomal protein S13"/>
    <property type="match status" value="1"/>
</dbReference>
<evidence type="ECO:0000256" key="10">
    <source>
        <dbReference type="ARBA" id="ARBA00035162"/>
    </source>
</evidence>
<dbReference type="GO" id="GO:0005634">
    <property type="term" value="C:nucleus"/>
    <property type="evidence" value="ECO:0007669"/>
    <property type="project" value="UniProtKB-SubCell"/>
</dbReference>
<evidence type="ECO:0000256" key="5">
    <source>
        <dbReference type="ARBA" id="ARBA00011542"/>
    </source>
</evidence>
<feature type="domain" description="Small ribosomal subunit protein uS10" evidence="14">
    <location>
        <begin position="434"/>
        <end position="528"/>
    </location>
</feature>
<dbReference type="Pfam" id="PF00312">
    <property type="entry name" value="Ribosomal_S15"/>
    <property type="match status" value="1"/>
</dbReference>
<feature type="domain" description="Small ribosomal subunit protein uS10" evidence="14">
    <location>
        <begin position="582"/>
        <end position="669"/>
    </location>
</feature>
<dbReference type="Gene3D" id="2.30.29.30">
    <property type="entry name" value="Pleckstrin-homology domain (PH domain)/Phosphotyrosine-binding domain (PTB)"/>
    <property type="match status" value="1"/>
</dbReference>
<dbReference type="Gene3D" id="3.30.70.600">
    <property type="entry name" value="Ribosomal protein S10 domain"/>
    <property type="match status" value="2"/>
</dbReference>
<dbReference type="SMART" id="SM01386">
    <property type="entry name" value="Ribosomal_S13_N"/>
    <property type="match status" value="1"/>
</dbReference>
<dbReference type="HAMAP" id="MF_00508">
    <property type="entry name" value="Ribosomal_uS10"/>
    <property type="match status" value="2"/>
</dbReference>
<keyword evidence="9" id="KW-0687">Ribonucleoprotein</keyword>
<dbReference type="InterPro" id="IPR000589">
    <property type="entry name" value="Ribosomal_uS15"/>
</dbReference>
<evidence type="ECO:0000256" key="8">
    <source>
        <dbReference type="ARBA" id="ARBA00023242"/>
    </source>
</evidence>
<dbReference type="PANTHER" id="PTHR11700">
    <property type="entry name" value="30S RIBOSOMAL PROTEIN S10 FAMILY MEMBER"/>
    <property type="match status" value="1"/>
</dbReference>
<dbReference type="InterPro" id="IPR018268">
    <property type="entry name" value="Ribosomal_uS10_CS"/>
</dbReference>
<dbReference type="Pfam" id="PF08069">
    <property type="entry name" value="Ribosomal_S13_N"/>
    <property type="match status" value="1"/>
</dbReference>
<dbReference type="InterPro" id="IPR001848">
    <property type="entry name" value="Ribosomal_uS10"/>
</dbReference>
<dbReference type="CDD" id="cd00353">
    <property type="entry name" value="Ribosomal_S15p_S13e"/>
    <property type="match status" value="1"/>
</dbReference>
<dbReference type="InterPro" id="IPR005729">
    <property type="entry name" value="Ribosomal_uS10_euk/arc"/>
</dbReference>
<dbReference type="InterPro" id="IPR036838">
    <property type="entry name" value="Ribosomal_uS10_dom_sf"/>
</dbReference>
<dbReference type="Pfam" id="PF00338">
    <property type="entry name" value="Ribosomal_S10"/>
    <property type="match status" value="2"/>
</dbReference>
<dbReference type="PROSITE" id="PS00361">
    <property type="entry name" value="RIBOSOMAL_S10"/>
    <property type="match status" value="2"/>
</dbReference>
<sequence>MGRMHSHGKGMSASALPYKRSSPSWLKVTAPDVEENICKFAKKGMTPSQIGVILRDSHGIAQVKSVTGSKILRILKAHGLAPEIPEDLYHLIKKAVSIRKHLERNRKDKDSKFRLILVESRIHRLSRYYKKTKKLPPRVNHCQHSGCLVDRRKERVVSITYLASTSESRKKPESASKMVAGLREFTARVERNGVDEPVLDAENGEELMHVQPCVSIVLGNRPPESPGTLYISTKKVVWLSDVDRAKGYAVDFLSISLHAVSRDPEAYTSPCIYTQIETEDDEHESDGSDSECNGVLDLSKITEMRLVPSDPNQLDSLFEVFCECAELNPEPIDEEEEEHNWIFSADQLEDDATGEDSEWHVSENPSIGQSNGDHDLARTMLELQINDQRFEDAEEMEHENDGKRTSSLNTMAYAAMKQNKPGLEEPQEQIHKIRITLSSKNVKNLEKVCTDLVRGAKDKRLRVKGPVRMPTKVLHITTRKAPCGEGTNTWDRFELRVHKRVIDLFSSPDVVKQITSITIEPGVEVEVVKIDILLHLDKSLALNPHLTQESERVAWFEENGLCSDETKQGRSGGAGADPQDQDHSLLQELCTDLVRGAKDKRLRVKGPVRMPTKVLHITTRKSPCGEGTNTWDRFELRVHKRVIDLFSSPDVVKQITSITIEPGVEVEVTIADS</sequence>
<dbReference type="NCBIfam" id="TIGR01046">
    <property type="entry name" value="uS10_euk_arch"/>
    <property type="match status" value="2"/>
</dbReference>
<dbReference type="GO" id="GO:0015935">
    <property type="term" value="C:small ribosomal subunit"/>
    <property type="evidence" value="ECO:0007669"/>
    <property type="project" value="InterPro"/>
</dbReference>
<dbReference type="GO" id="GO:0003723">
    <property type="term" value="F:RNA binding"/>
    <property type="evidence" value="ECO:0007669"/>
    <property type="project" value="InterPro"/>
</dbReference>
<dbReference type="Gene3D" id="1.10.287.10">
    <property type="entry name" value="S15/NS1, RNA-binding"/>
    <property type="match status" value="1"/>
</dbReference>
<dbReference type="FunFam" id="1.10.287.10:FF:000003">
    <property type="entry name" value="40S ribosomal protein S13"/>
    <property type="match status" value="1"/>
</dbReference>
<dbReference type="Pfam" id="PF03517">
    <property type="entry name" value="Voldacs"/>
    <property type="match status" value="1"/>
</dbReference>
<comment type="function">
    <text evidence="12">Component of the small ribosomal subunit. The ribosome is a large ribonucleoprotein complex responsible for the synthesis of proteins in the cell.</text>
</comment>
<evidence type="ECO:0000256" key="6">
    <source>
        <dbReference type="ARBA" id="ARBA00022490"/>
    </source>
</evidence>
<dbReference type="GO" id="GO:0006412">
    <property type="term" value="P:translation"/>
    <property type="evidence" value="ECO:0007669"/>
    <property type="project" value="InterPro"/>
</dbReference>
<evidence type="ECO:0000256" key="2">
    <source>
        <dbReference type="ARBA" id="ARBA00004496"/>
    </source>
</evidence>
<dbReference type="InterPro" id="IPR011993">
    <property type="entry name" value="PH-like_dom_sf"/>
</dbReference>
<proteinExistence type="inferred from homology"/>
<dbReference type="EMBL" id="AP019298">
    <property type="protein sequence ID" value="BBG98258.1"/>
    <property type="molecule type" value="Genomic_DNA"/>
</dbReference>
<evidence type="ECO:0000256" key="3">
    <source>
        <dbReference type="ARBA" id="ARBA00007102"/>
    </source>
</evidence>
<dbReference type="NCBIfam" id="NF006331">
    <property type="entry name" value="PRK08561.1"/>
    <property type="match status" value="1"/>
</dbReference>
<dbReference type="SUPFAM" id="SSF47060">
    <property type="entry name" value="S15/NS1 RNA-binding domain"/>
    <property type="match status" value="1"/>
</dbReference>
<evidence type="ECO:0000256" key="4">
    <source>
        <dbReference type="ARBA" id="ARBA00008434"/>
    </source>
</evidence>
<evidence type="ECO:0000256" key="1">
    <source>
        <dbReference type="ARBA" id="ARBA00004123"/>
    </source>
</evidence>
<comment type="similarity">
    <text evidence="3">Belongs to the universal ribosomal protein uS10 family.</text>
</comment>
<dbReference type="Gene3D" id="4.10.860.130">
    <property type="match status" value="1"/>
</dbReference>
<evidence type="ECO:0000256" key="12">
    <source>
        <dbReference type="ARBA" id="ARBA00045746"/>
    </source>
</evidence>
<evidence type="ECO:0000259" key="13">
    <source>
        <dbReference type="SMART" id="SM01386"/>
    </source>
</evidence>
<dbReference type="HAMAP" id="MF_01343_A">
    <property type="entry name" value="Ribosomal_uS15_A"/>
    <property type="match status" value="1"/>
</dbReference>
<comment type="subunit">
    <text evidence="5">Component of the 40S small ribosomal subunit.</text>
</comment>
<dbReference type="SMART" id="SM01387">
    <property type="entry name" value="Ribosomal_S15"/>
    <property type="match status" value="1"/>
</dbReference>
<reference evidence="15" key="1">
    <citation type="journal article" date="2019" name="Science">
        <title>Mutation of a bHLH transcription factor allowed almond domestication.</title>
        <authorList>
            <person name="Sanchez-Perez R."/>
            <person name="Pavan S."/>
            <person name="Mazzeo R."/>
            <person name="Moldovan C."/>
            <person name="Aiese Cigliano R."/>
            <person name="Del Cueto J."/>
            <person name="Ricciardi F."/>
            <person name="Lotti C."/>
            <person name="Ricciardi L."/>
            <person name="Dicenta F."/>
            <person name="Lopez-Marques R.L."/>
            <person name="Lindberg Moller B."/>
        </authorList>
    </citation>
    <scope>NUCLEOTIDE SEQUENCE</scope>
</reference>
<evidence type="ECO:0000256" key="9">
    <source>
        <dbReference type="ARBA" id="ARBA00023274"/>
    </source>
</evidence>
<evidence type="ECO:0000313" key="15">
    <source>
        <dbReference type="EMBL" id="BBG98258.1"/>
    </source>
</evidence>
<dbReference type="InterPro" id="IPR009068">
    <property type="entry name" value="uS15_NS1_RNA-bd_sf"/>
</dbReference>
<keyword evidence="7" id="KW-0689">Ribosomal protein</keyword>
<dbReference type="InterPro" id="IPR027486">
    <property type="entry name" value="Ribosomal_uS10_dom"/>
</dbReference>
<dbReference type="GO" id="GO:0005829">
    <property type="term" value="C:cytosol"/>
    <property type="evidence" value="ECO:0007669"/>
    <property type="project" value="UniProtKB-ARBA"/>
</dbReference>
<accession>A0A4Y1R2B6</accession>
<dbReference type="InterPro" id="IPR012606">
    <property type="entry name" value="Ribosomal_uS15_N"/>
</dbReference>
<feature type="domain" description="Small ribosomal subunit protein uS15 N-terminal" evidence="13">
    <location>
        <begin position="1"/>
        <end position="60"/>
    </location>
</feature>
<keyword evidence="6" id="KW-0963">Cytoplasm</keyword>
<dbReference type="PROSITE" id="PS00362">
    <property type="entry name" value="RIBOSOMAL_S15"/>
    <property type="match status" value="1"/>
</dbReference>
<dbReference type="PRINTS" id="PR00971">
    <property type="entry name" value="RIBOSOMALS10"/>
</dbReference>
<comment type="subcellular location">
    <subcellularLocation>
        <location evidence="2">Cytoplasm</location>
    </subcellularLocation>
    <subcellularLocation>
        <location evidence="1">Nucleus</location>
    </subcellularLocation>
</comment>
<dbReference type="GO" id="GO:0003735">
    <property type="term" value="F:structural constituent of ribosome"/>
    <property type="evidence" value="ECO:0007669"/>
    <property type="project" value="InterPro"/>
</dbReference>
<dbReference type="InterPro" id="IPR023029">
    <property type="entry name" value="Ribosomal_uS15_arc_euk"/>
</dbReference>
<dbReference type="FunFam" id="3.30.70.600:FF:000011">
    <property type="entry name" value="Uncharacterized protein"/>
    <property type="match status" value="1"/>
</dbReference>
<protein>
    <recommendedName>
        <fullName evidence="10">Small ribosomal subunit protein uS10</fullName>
    </recommendedName>
    <alternativeName>
        <fullName evidence="11">40S ribosomal protein S20</fullName>
    </alternativeName>
</protein>
<evidence type="ECO:0000259" key="14">
    <source>
        <dbReference type="SMART" id="SM01403"/>
    </source>
</evidence>
<dbReference type="AlphaFoldDB" id="A0A4Y1R2B6"/>
<organism evidence="15">
    <name type="scientific">Prunus dulcis</name>
    <name type="common">Almond</name>
    <name type="synonym">Amygdalus dulcis</name>
    <dbReference type="NCBI Taxonomy" id="3755"/>
    <lineage>
        <taxon>Eukaryota</taxon>
        <taxon>Viridiplantae</taxon>
        <taxon>Streptophyta</taxon>
        <taxon>Embryophyta</taxon>
        <taxon>Tracheophyta</taxon>
        <taxon>Spermatophyta</taxon>
        <taxon>Magnoliopsida</taxon>
        <taxon>eudicotyledons</taxon>
        <taxon>Gunneridae</taxon>
        <taxon>Pentapetalae</taxon>
        <taxon>rosids</taxon>
        <taxon>fabids</taxon>
        <taxon>Rosales</taxon>
        <taxon>Rosaceae</taxon>
        <taxon>Amygdaloideae</taxon>
        <taxon>Amygdaleae</taxon>
        <taxon>Prunus</taxon>
    </lineage>
</organism>
<name>A0A4Y1R2B6_PRUDU</name>
<evidence type="ECO:0000256" key="7">
    <source>
        <dbReference type="ARBA" id="ARBA00022980"/>
    </source>
</evidence>
<keyword evidence="8" id="KW-0539">Nucleus</keyword>
<gene>
    <name evidence="15" type="ORF">Prudu_007612</name>
</gene>
<dbReference type="SMART" id="SM01403">
    <property type="entry name" value="Ribosomal_S10"/>
    <property type="match status" value="2"/>
</dbReference>
<dbReference type="SUPFAM" id="SSF54999">
    <property type="entry name" value="Ribosomal protein S10"/>
    <property type="match status" value="2"/>
</dbReference>
<evidence type="ECO:0000256" key="11">
    <source>
        <dbReference type="ARBA" id="ARBA00035450"/>
    </source>
</evidence>
<comment type="similarity">
    <text evidence="4">Belongs to the universal ribosomal protein uS15 family.</text>
</comment>